<feature type="compositionally biased region" description="Basic and acidic residues" evidence="1">
    <location>
        <begin position="23"/>
        <end position="35"/>
    </location>
</feature>
<feature type="compositionally biased region" description="Polar residues" evidence="1">
    <location>
        <begin position="466"/>
        <end position="479"/>
    </location>
</feature>
<feature type="region of interest" description="Disordered" evidence="1">
    <location>
        <begin position="1"/>
        <end position="111"/>
    </location>
</feature>
<evidence type="ECO:0000256" key="1">
    <source>
        <dbReference type="SAM" id="MobiDB-lite"/>
    </source>
</evidence>
<dbReference type="AlphaFoldDB" id="A0A517LLI9"/>
<feature type="compositionally biased region" description="Basic residues" evidence="1">
    <location>
        <begin position="233"/>
        <end position="249"/>
    </location>
</feature>
<dbReference type="OrthoDB" id="10642628at2759"/>
<evidence type="ECO:0000313" key="2">
    <source>
        <dbReference type="EMBL" id="QDS76494.1"/>
    </source>
</evidence>
<reference evidence="2 3" key="1">
    <citation type="submission" date="2019-07" db="EMBL/GenBank/DDBJ databases">
        <title>Finished genome of Venturia effusa.</title>
        <authorList>
            <person name="Young C.A."/>
            <person name="Cox M.P."/>
            <person name="Ganley A.R.D."/>
            <person name="David W.J."/>
        </authorList>
    </citation>
    <scope>NUCLEOTIDE SEQUENCE [LARGE SCALE GENOMIC DNA]</scope>
    <source>
        <strain evidence="3">albino</strain>
    </source>
</reference>
<dbReference type="EMBL" id="CP042199">
    <property type="protein sequence ID" value="QDS76494.1"/>
    <property type="molecule type" value="Genomic_DNA"/>
</dbReference>
<proteinExistence type="predicted"/>
<feature type="region of interest" description="Disordered" evidence="1">
    <location>
        <begin position="200"/>
        <end position="257"/>
    </location>
</feature>
<evidence type="ECO:0000313" key="3">
    <source>
        <dbReference type="Proteomes" id="UP000316270"/>
    </source>
</evidence>
<accession>A0A517LLI9</accession>
<feature type="compositionally biased region" description="Polar residues" evidence="1">
    <location>
        <begin position="88"/>
        <end position="101"/>
    </location>
</feature>
<feature type="compositionally biased region" description="Basic and acidic residues" evidence="1">
    <location>
        <begin position="445"/>
        <end position="456"/>
    </location>
</feature>
<dbReference type="Proteomes" id="UP000316270">
    <property type="component" value="Chromosome 15"/>
</dbReference>
<feature type="compositionally biased region" description="Acidic residues" evidence="1">
    <location>
        <begin position="102"/>
        <end position="111"/>
    </location>
</feature>
<keyword evidence="3" id="KW-1185">Reference proteome</keyword>
<feature type="region of interest" description="Disordered" evidence="1">
    <location>
        <begin position="423"/>
        <end position="479"/>
    </location>
</feature>
<feature type="compositionally biased region" description="Polar residues" evidence="1">
    <location>
        <begin position="13"/>
        <end position="22"/>
    </location>
</feature>
<feature type="compositionally biased region" description="Polar residues" evidence="1">
    <location>
        <begin position="222"/>
        <end position="232"/>
    </location>
</feature>
<sequence>MSDSFFSVLSGLSEESISQASTDETKDYGSSHEVFDYQFQWQDEDEHHGLVAQEEPANNKGTTEVSEVDDEQEQFTKPSDVPSRLDFANQSGGIESQASSNGDDEEEEVDDFEEYVVDPTNNQHHSALSPYPANGSKSCTMSVPTPACLLVIVPEKAATTKTPLPQWIPYNTLTDAEIAEYSQIGHSFPDIFDRLYQPTPAKAQKRKQGQGPRAGLRRSLKAQVSNRLSNRNQRYRHRNGILARHRSKGDRKDDDKIPEDTVRAMVTMPTANFFYNTRGVLTRYSYTMTVPVDYFQGLPADSTRRYNVSRPQDVIPAIRKALEKVGRTLPTFQEFLNRNLDIVRNWNLDIQSGSPFPAIDAAHLLTVPDMPVPFVVAPAAVAPVVADEITADKSADAVGALAPCAITPTQHMSSVASYTYSGTKEVAQGRSQKRRRADEDDESEESNKKPKFDPAEYGHFPPYTAPASSPSIYNNNGQPGAQGRGYGVIGWQPARMDQNFGPFQTSLARDIDMLQRLARNDHIQDAGSAQTAAGMYAPTWNVVEHIEQCRDNIVSANQRGELMSSIPSSLYIDYEEPLLDQSYGSPSSFETFYSDHNDELTADSAMEQPSTITSFAAGIGGFHDRDGFPDVLSPEQSWSTTYPAFHTQEVFDQEMSSEFSTGYSWLASSDGAGCFERKSGNLREFGRF</sequence>
<gene>
    <name evidence="2" type="ORF">FKW77_005314</name>
</gene>
<protein>
    <submittedName>
        <fullName evidence="2">Uncharacterized protein</fullName>
    </submittedName>
</protein>
<name>A0A517LLI9_9PEZI</name>
<organism evidence="2 3">
    <name type="scientific">Venturia effusa</name>
    <dbReference type="NCBI Taxonomy" id="50376"/>
    <lineage>
        <taxon>Eukaryota</taxon>
        <taxon>Fungi</taxon>
        <taxon>Dikarya</taxon>
        <taxon>Ascomycota</taxon>
        <taxon>Pezizomycotina</taxon>
        <taxon>Dothideomycetes</taxon>
        <taxon>Pleosporomycetidae</taxon>
        <taxon>Venturiales</taxon>
        <taxon>Venturiaceae</taxon>
        <taxon>Venturia</taxon>
    </lineage>
</organism>